<evidence type="ECO:0000313" key="9">
    <source>
        <dbReference type="Proteomes" id="UP000196694"/>
    </source>
</evidence>
<dbReference type="GO" id="GO:0003735">
    <property type="term" value="F:structural constituent of ribosome"/>
    <property type="evidence" value="ECO:0007669"/>
    <property type="project" value="InterPro"/>
</dbReference>
<dbReference type="Proteomes" id="UP000058613">
    <property type="component" value="Chromosome"/>
</dbReference>
<keyword evidence="9" id="KW-1185">Reference proteome</keyword>
<evidence type="ECO:0000313" key="6">
    <source>
        <dbReference type="EMBL" id="ALL00579.1"/>
    </source>
</evidence>
<evidence type="ECO:0000256" key="3">
    <source>
        <dbReference type="ARBA" id="ARBA00023274"/>
    </source>
</evidence>
<dbReference type="NCBIfam" id="NF003303">
    <property type="entry name" value="PRK04306.1"/>
    <property type="match status" value="1"/>
</dbReference>
<dbReference type="KEGG" id="pdl:Pyrde_0529"/>
<dbReference type="HAMAP" id="MF_00369">
    <property type="entry name" value="Ribosomal_eL21"/>
    <property type="match status" value="1"/>
</dbReference>
<dbReference type="GO" id="GO:0006412">
    <property type="term" value="P:translation"/>
    <property type="evidence" value="ECO:0007669"/>
    <property type="project" value="UniProtKB-UniRule"/>
</dbReference>
<dbReference type="SUPFAM" id="SSF50104">
    <property type="entry name" value="Translation proteins SH3-like domain"/>
    <property type="match status" value="1"/>
</dbReference>
<dbReference type="GO" id="GO:0005840">
    <property type="term" value="C:ribosome"/>
    <property type="evidence" value="ECO:0007669"/>
    <property type="project" value="UniProtKB-KW"/>
</dbReference>
<evidence type="ECO:0000256" key="5">
    <source>
        <dbReference type="HAMAP-Rule" id="MF_00369"/>
    </source>
</evidence>
<dbReference type="STRING" id="1273541.Pyrde_0529"/>
<protein>
    <recommendedName>
        <fullName evidence="4 5">Large ribosomal subunit protein eL21</fullName>
    </recommendedName>
</protein>
<dbReference type="EMBL" id="CP013011">
    <property type="protein sequence ID" value="ALL00579.1"/>
    <property type="molecule type" value="Genomic_DNA"/>
</dbReference>
<evidence type="ECO:0000256" key="1">
    <source>
        <dbReference type="ARBA" id="ARBA00008427"/>
    </source>
</evidence>
<evidence type="ECO:0000256" key="4">
    <source>
        <dbReference type="ARBA" id="ARBA00035219"/>
    </source>
</evidence>
<keyword evidence="2 5" id="KW-0689">Ribosomal protein</keyword>
<accession>A0A0P0N1W2</accession>
<dbReference type="InterPro" id="IPR022856">
    <property type="entry name" value="Ribosomal_eL21_arc"/>
</dbReference>
<dbReference type="PATRIC" id="fig|1273541.4.peg.574"/>
<comment type="similarity">
    <text evidence="1 5">Belongs to the eukaryotic ribosomal protein eL21 family.</text>
</comment>
<organism evidence="6 8">
    <name type="scientific">Pyrodictium delaneyi</name>
    <dbReference type="NCBI Taxonomy" id="1273541"/>
    <lineage>
        <taxon>Archaea</taxon>
        <taxon>Thermoproteota</taxon>
        <taxon>Thermoprotei</taxon>
        <taxon>Desulfurococcales</taxon>
        <taxon>Pyrodictiaceae</taxon>
        <taxon>Pyrodictium</taxon>
    </lineage>
</organism>
<dbReference type="InterPro" id="IPR008991">
    <property type="entry name" value="Translation_prot_SH3-like_sf"/>
</dbReference>
<gene>
    <name evidence="5" type="primary">rpl21e</name>
    <name evidence="7" type="ORF">Pdsh_09215</name>
    <name evidence="6" type="ORF">Pyrde_0529</name>
</gene>
<keyword evidence="3 5" id="KW-0687">Ribonucleoprotein</keyword>
<dbReference type="InterPro" id="IPR001147">
    <property type="entry name" value="Ribosomal_eL21"/>
</dbReference>
<sequence length="109" mass="12556">MKASRGFRHRTRKLLRKHIRERGAVPPLSLLMHEYKPGDKVYIIINPSVMKGMPHRRYHGKVATVVGKRGKAYIVQLKVGSKIKTLIVRPEHLRPVPPEALTPPKEKKR</sequence>
<reference evidence="7 9" key="2">
    <citation type="submission" date="2017-05" db="EMBL/GenBank/DDBJ databases">
        <title>The draft genome of the hyperthermophilic archaeon 'Pyrodictium delaneyi strain Hulk', an iron and nitrate reducer, reveals the capacity for sulfate reduction.</title>
        <authorList>
            <person name="Demey L.M."/>
            <person name="Miller C."/>
            <person name="Manzella M."/>
            <person name="Reguera G."/>
            <person name="Kashefi K."/>
        </authorList>
    </citation>
    <scope>NUCLEOTIDE SEQUENCE [LARGE SCALE GENOMIC DNA]</scope>
    <source>
        <strain evidence="7 9">Hulk</strain>
    </source>
</reference>
<name>A0A0P0N1W2_9CREN</name>
<reference evidence="6 8" key="1">
    <citation type="submission" date="2015-10" db="EMBL/GenBank/DDBJ databases">
        <title>Complete genome sequence of hyperthermophilic archaeon Pyrodictium delaneyi Su06.</title>
        <authorList>
            <person name="Jung J.-H."/>
            <person name="Lin J."/>
            <person name="Holden J.F."/>
            <person name="Park C.-S."/>
        </authorList>
    </citation>
    <scope>NUCLEOTIDE SEQUENCE [LARGE SCALE GENOMIC DNA]</scope>
    <source>
        <strain evidence="6 8">Su06</strain>
    </source>
</reference>
<dbReference type="Proteomes" id="UP000196694">
    <property type="component" value="Unassembled WGS sequence"/>
</dbReference>
<dbReference type="OrthoDB" id="6295at2157"/>
<dbReference type="PANTHER" id="PTHR20981">
    <property type="entry name" value="60S RIBOSOMAL PROTEIN L21"/>
    <property type="match status" value="1"/>
</dbReference>
<dbReference type="GO" id="GO:1990904">
    <property type="term" value="C:ribonucleoprotein complex"/>
    <property type="evidence" value="ECO:0007669"/>
    <property type="project" value="UniProtKB-KW"/>
</dbReference>
<proteinExistence type="inferred from homology"/>
<evidence type="ECO:0000313" key="7">
    <source>
        <dbReference type="EMBL" id="OWJ54039.1"/>
    </source>
</evidence>
<dbReference type="InterPro" id="IPR036948">
    <property type="entry name" value="Ribosomal_eL21_sf"/>
</dbReference>
<dbReference type="EMBL" id="NCQP01000007">
    <property type="protein sequence ID" value="OWJ54039.1"/>
    <property type="molecule type" value="Genomic_DNA"/>
</dbReference>
<dbReference type="Gene3D" id="2.30.30.70">
    <property type="entry name" value="Ribosomal protein L21"/>
    <property type="match status" value="1"/>
</dbReference>
<evidence type="ECO:0000313" key="8">
    <source>
        <dbReference type="Proteomes" id="UP000058613"/>
    </source>
</evidence>
<evidence type="ECO:0000256" key="2">
    <source>
        <dbReference type="ARBA" id="ARBA00022980"/>
    </source>
</evidence>
<dbReference type="Pfam" id="PF01157">
    <property type="entry name" value="Ribosomal_L21e"/>
    <property type="match status" value="1"/>
</dbReference>
<dbReference type="FunFam" id="2.30.30.70:FF:000001">
    <property type="entry name" value="60S ribosomal protein L21"/>
    <property type="match status" value="1"/>
</dbReference>
<dbReference type="AlphaFoldDB" id="A0A0P0N1W2"/>
<dbReference type="GeneID" id="26098859"/>
<dbReference type="RefSeq" id="WP_055407974.1">
    <property type="nucleotide sequence ID" value="NZ_CP013011.1"/>
</dbReference>